<proteinExistence type="predicted"/>
<evidence type="ECO:0000256" key="1">
    <source>
        <dbReference type="SAM" id="MobiDB-lite"/>
    </source>
</evidence>
<feature type="region of interest" description="Disordered" evidence="1">
    <location>
        <begin position="103"/>
        <end position="138"/>
    </location>
</feature>
<sequence length="319" mass="35964">MLFRNMLLKYYAEAGDEGSADGAPTATATQEKQTTAQQETTANAETTNVLNSPDKEPPAAPQKFPENWRDQLAGDDAKYRKQLERYSSPEALAKAHRELQAKLSSGEFKTAKLPDKPTDEELANWRKENDVPDKSDDYLDGLPSGIVFDDAERARVGSFLAEMHGKNVSKEHVQAAIEWNQRQIEQEMVERHERNLAAQQSTEDELRQEWGPEYRRNINLINGMLEGLPQDAKELFLGAQTADGVSIFNNPGVAKFFVDLARQVNPVGTVVPGTNNISAIDTEIEQIEKVMKENRSAYNKDSKMQDRYMQLLEAKERFT</sequence>
<keyword evidence="3" id="KW-1185">Reference proteome</keyword>
<feature type="region of interest" description="Disordered" evidence="1">
    <location>
        <begin position="15"/>
        <end position="70"/>
    </location>
</feature>
<reference evidence="2 3" key="1">
    <citation type="submission" date="2021-08" db="EMBL/GenBank/DDBJ databases">
        <title>Culture and genomic analysis of Symbiopectobacterium purcellii sp. nov. gen. nov., isolated from the leafhopper Empoasca decipiens.</title>
        <authorList>
            <person name="Nadal-Jimenez P."/>
            <person name="Siozios S."/>
            <person name="Halliday N."/>
            <person name="Camara M."/>
            <person name="Hurst G.D.D."/>
        </authorList>
    </citation>
    <scope>NUCLEOTIDE SEQUENCE [LARGE SCALE GENOMIC DNA]</scope>
    <source>
        <strain evidence="2 3">SyEd1</strain>
    </source>
</reference>
<accession>A0ABX9AQZ1</accession>
<dbReference type="Proteomes" id="UP000825886">
    <property type="component" value="Chromosome"/>
</dbReference>
<organism evidence="2 3">
    <name type="scientific">Symbiopectobacterium purcellii</name>
    <dbReference type="NCBI Taxonomy" id="2871826"/>
    <lineage>
        <taxon>Bacteria</taxon>
        <taxon>Pseudomonadati</taxon>
        <taxon>Pseudomonadota</taxon>
        <taxon>Gammaproteobacteria</taxon>
        <taxon>Enterobacterales</taxon>
        <taxon>Enterobacteriaceae</taxon>
    </lineage>
</organism>
<protein>
    <submittedName>
        <fullName evidence="2">Uncharacterized protein</fullName>
    </submittedName>
</protein>
<evidence type="ECO:0000313" key="2">
    <source>
        <dbReference type="EMBL" id="QZN96456.1"/>
    </source>
</evidence>
<gene>
    <name evidence="2" type="ORF">K6K13_03055</name>
</gene>
<feature type="compositionally biased region" description="Low complexity" evidence="1">
    <location>
        <begin position="20"/>
        <end position="47"/>
    </location>
</feature>
<dbReference type="RefSeq" id="WP_222159494.1">
    <property type="nucleotide sequence ID" value="NZ_CP081864.1"/>
</dbReference>
<dbReference type="EMBL" id="CP081864">
    <property type="protein sequence ID" value="QZN96456.1"/>
    <property type="molecule type" value="Genomic_DNA"/>
</dbReference>
<name>A0ABX9AQZ1_9ENTR</name>
<feature type="compositionally biased region" description="Basic and acidic residues" evidence="1">
    <location>
        <begin position="109"/>
        <end position="137"/>
    </location>
</feature>
<evidence type="ECO:0000313" key="3">
    <source>
        <dbReference type="Proteomes" id="UP000825886"/>
    </source>
</evidence>